<comment type="caution">
    <text evidence="1">The sequence shown here is derived from an EMBL/GenBank/DDBJ whole genome shotgun (WGS) entry which is preliminary data.</text>
</comment>
<accession>A0AAD8ZEX9</accession>
<evidence type="ECO:0000313" key="2">
    <source>
        <dbReference type="Proteomes" id="UP001239994"/>
    </source>
</evidence>
<dbReference type="AlphaFoldDB" id="A0AAD8ZEX9"/>
<dbReference type="Proteomes" id="UP001239994">
    <property type="component" value="Unassembled WGS sequence"/>
</dbReference>
<organism evidence="1 2">
    <name type="scientific">Electrophorus voltai</name>
    <dbReference type="NCBI Taxonomy" id="2609070"/>
    <lineage>
        <taxon>Eukaryota</taxon>
        <taxon>Metazoa</taxon>
        <taxon>Chordata</taxon>
        <taxon>Craniata</taxon>
        <taxon>Vertebrata</taxon>
        <taxon>Euteleostomi</taxon>
        <taxon>Actinopterygii</taxon>
        <taxon>Neopterygii</taxon>
        <taxon>Teleostei</taxon>
        <taxon>Ostariophysi</taxon>
        <taxon>Gymnotiformes</taxon>
        <taxon>Gymnotoidei</taxon>
        <taxon>Gymnotidae</taxon>
        <taxon>Electrophorus</taxon>
    </lineage>
</organism>
<sequence>MNVSTKHRRRDLNYVEWICPAEEYQHSLLTKKEQRNSGSVKLQLNIIKKKKMVVDFMKLCPPLSSVTINGVDVEVVGTYKYLVLHSDDKLDRSSNTYVVFKKGQSRLYFLRLT</sequence>
<reference evidence="1" key="1">
    <citation type="submission" date="2023-03" db="EMBL/GenBank/DDBJ databases">
        <title>Electrophorus voltai genome.</title>
        <authorList>
            <person name="Bian C."/>
        </authorList>
    </citation>
    <scope>NUCLEOTIDE SEQUENCE</scope>
    <source>
        <strain evidence="1">CB-2022</strain>
        <tissue evidence="1">Muscle</tissue>
    </source>
</reference>
<name>A0AAD8ZEX9_9TELE</name>
<proteinExistence type="predicted"/>
<gene>
    <name evidence="1" type="ORF">P4O66_000876</name>
</gene>
<protein>
    <submittedName>
        <fullName evidence="1">Uncharacterized protein</fullName>
    </submittedName>
</protein>
<keyword evidence="2" id="KW-1185">Reference proteome</keyword>
<dbReference type="EMBL" id="JAROKS010000014">
    <property type="protein sequence ID" value="KAK1796808.1"/>
    <property type="molecule type" value="Genomic_DNA"/>
</dbReference>
<evidence type="ECO:0000313" key="1">
    <source>
        <dbReference type="EMBL" id="KAK1796808.1"/>
    </source>
</evidence>